<feature type="region of interest" description="Disordered" evidence="1">
    <location>
        <begin position="200"/>
        <end position="231"/>
    </location>
</feature>
<sequence length="400" mass="44402">MLQMENPAVDAITAGLEFRPELSTRDPKKIGPYGASVKGKAPPHGLAGRRCGEARSLMGPDRGRAHRLGYWEVFGFLCGNALSIFKAGRYFEKHWKVPRRWPEATVEAALGAKDSPARKAIEDIVDRHGAHMHEKIYAAIARGMNDGEGWTRRRHRLVSPHEAAKRFSVDYDEREELSLRTFGAADWSVEGLREDGRDRRREANKLRMRAKRRADGAAPREQSKEKMRPWVAKGVSRATYYRQQNASNSQGETETCAHNKRDYVSLDNSVEHETVSATLRPVGPSAHSTEKTGPSSIGKVSESEPISETLTLLQGLLQRLPAPPGADGGGSELSLSELALLAVYARQKTSGRIGAPAPLAGVRHEEARRFPAATGDEFRRQSGFEPVWIWERIRNWGGAQ</sequence>
<feature type="region of interest" description="Disordered" evidence="1">
    <location>
        <begin position="276"/>
        <end position="303"/>
    </location>
</feature>
<keyword evidence="3" id="KW-1185">Reference proteome</keyword>
<dbReference type="Proteomes" id="UP001144323">
    <property type="component" value="Unassembled WGS sequence"/>
</dbReference>
<gene>
    <name evidence="2" type="ORF">LMG27198_25970</name>
</gene>
<dbReference type="InterPro" id="IPR013321">
    <property type="entry name" value="Arc_rbn_hlx_hlx"/>
</dbReference>
<dbReference type="RefSeq" id="WP_281803509.1">
    <property type="nucleotide sequence ID" value="NZ_BSEC01000001.1"/>
</dbReference>
<proteinExistence type="predicted"/>
<protein>
    <submittedName>
        <fullName evidence="2">Uncharacterized protein</fullName>
    </submittedName>
</protein>
<organism evidence="2 3">
    <name type="scientific">Methylocystis echinoides</name>
    <dbReference type="NCBI Taxonomy" id="29468"/>
    <lineage>
        <taxon>Bacteria</taxon>
        <taxon>Pseudomonadati</taxon>
        <taxon>Pseudomonadota</taxon>
        <taxon>Alphaproteobacteria</taxon>
        <taxon>Hyphomicrobiales</taxon>
        <taxon>Methylocystaceae</taxon>
        <taxon>Methylocystis</taxon>
    </lineage>
</organism>
<accession>A0A9W6LSE5</accession>
<dbReference type="GO" id="GO:0006355">
    <property type="term" value="P:regulation of DNA-templated transcription"/>
    <property type="evidence" value="ECO:0007669"/>
    <property type="project" value="InterPro"/>
</dbReference>
<evidence type="ECO:0000313" key="3">
    <source>
        <dbReference type="Proteomes" id="UP001144323"/>
    </source>
</evidence>
<comment type="caution">
    <text evidence="2">The sequence shown here is derived from an EMBL/GenBank/DDBJ whole genome shotgun (WGS) entry which is preliminary data.</text>
</comment>
<dbReference type="AlphaFoldDB" id="A0A9W6LSE5"/>
<evidence type="ECO:0000313" key="2">
    <source>
        <dbReference type="EMBL" id="GLI93605.1"/>
    </source>
</evidence>
<reference evidence="2" key="1">
    <citation type="journal article" date="2023" name="Int. J. Syst. Evol. Microbiol.">
        <title>Methylocystis iwaonis sp. nov., a type II methane-oxidizing bacterium from surface soil of a rice paddy field in Japan, and emended description of the genus Methylocystis (ex Whittenbury et al. 1970) Bowman et al. 1993.</title>
        <authorList>
            <person name="Kaise H."/>
            <person name="Sawadogo J.B."/>
            <person name="Alam M.S."/>
            <person name="Ueno C."/>
            <person name="Dianou D."/>
            <person name="Shinjo R."/>
            <person name="Asakawa S."/>
        </authorList>
    </citation>
    <scope>NUCLEOTIDE SEQUENCE</scope>
    <source>
        <strain evidence="2">LMG27198</strain>
    </source>
</reference>
<dbReference type="Gene3D" id="1.10.1220.10">
    <property type="entry name" value="Met repressor-like"/>
    <property type="match status" value="1"/>
</dbReference>
<name>A0A9W6LSE5_9HYPH</name>
<evidence type="ECO:0000256" key="1">
    <source>
        <dbReference type="SAM" id="MobiDB-lite"/>
    </source>
</evidence>
<dbReference type="EMBL" id="BSEC01000001">
    <property type="protein sequence ID" value="GLI93605.1"/>
    <property type="molecule type" value="Genomic_DNA"/>
</dbReference>